<dbReference type="EMBL" id="MQWB01000001">
    <property type="protein sequence ID" value="OZC02705.1"/>
    <property type="molecule type" value="Genomic_DNA"/>
</dbReference>
<reference evidence="3 4" key="1">
    <citation type="submission" date="2016-11" db="EMBL/GenBank/DDBJ databases">
        <title>Study of marine rhodopsin-containing bacteria.</title>
        <authorList>
            <person name="Yoshizawa S."/>
            <person name="Kumagai Y."/>
            <person name="Kogure K."/>
        </authorList>
    </citation>
    <scope>NUCLEOTIDE SEQUENCE [LARGE SCALE GENOMIC DNA]</scope>
    <source>
        <strain evidence="3 4">SG-29</strain>
    </source>
</reference>
<dbReference type="GO" id="GO:0016810">
    <property type="term" value="F:hydrolase activity, acting on carbon-nitrogen (but not peptide) bonds"/>
    <property type="evidence" value="ECO:0007669"/>
    <property type="project" value="InterPro"/>
</dbReference>
<keyword evidence="1" id="KW-0732">Signal</keyword>
<accession>A0A259TY53</accession>
<comment type="caution">
    <text evidence="3">The sequence shown here is derived from an EMBL/GenBank/DDBJ whole genome shotgun (WGS) entry which is preliminary data.</text>
</comment>
<sequence length="798" mass="85068">MRSALVAAVLLFAAAPLAPTAAQTAYVGGRWFTGERFAPRDTVWASGGVFTSRPLAPEAARVVDLDGRYIVPPFGDAHTHMLADSYSAGLAHELFVDRGVLYALVLNDDARGGPRGDLPAGLDVALAHGGITSTGSHPAPLYERLARNPNAASGAARSDTLAWTAHRRAYWFFDTPAIVEQEWADFLATEPDAVKVYLTYNARCDGRPTYRGCGLSPQALHEVVRRSREAGLPVVAHVNTRDDVRRAVEAGVDALAHLPSGNDGIGTADPRFWLDAETVARMASGGVTAIPTASLLMKDLDAFRADTLQTEVARQRAELQALHAAGVPLALGADQWRRSAAFEADYLAAAGVFEPAVLLDLWSRVTPQTVLPDREIGRLAPGYEASFLALACDPLADWTCTRRITHLEKQGVALRSSPEASGDPAETVRLWREVDLAAFTAPPEASDGPLRAGLKALVDADFDGAARRLTEALDAVPDSLRPFVHSRIGDAAAARFDWDAALGAWKASGDDVEGGTVAGWARFPGASVRFSAPEATVPFDHLRVPAAVNGEAVRAIVDTGGPNTSVSRGLAQRLGLRVDSTARGFSYVPSAGTTTPNYAVLIDSVQVGAATFYNVPATVSWTDDASGEAVEPGEETIFLGAMLLRRFAGAIRYNYADSTFTIVRDVPRTDARPNSIIEGQLAPAIAATVNGSRAKALVDTGSSTDVYLASGEFEIPPEAYTRTISGTLASGYTWTQRLYALPFEIDGHPASTLEAYEASYILNADSPVTVLLGKTVWREGTLTIDFVNRRVSYAPAFR</sequence>
<feature type="chain" id="PRO_5013147608" description="Amidohydrolase-related domain-containing protein" evidence="1">
    <location>
        <begin position="22"/>
        <end position="798"/>
    </location>
</feature>
<dbReference type="Gene3D" id="2.30.40.10">
    <property type="entry name" value="Urease, subunit C, domain 1"/>
    <property type="match status" value="1"/>
</dbReference>
<dbReference type="InterPro" id="IPR011059">
    <property type="entry name" value="Metal-dep_hydrolase_composite"/>
</dbReference>
<organism evidence="3 4">
    <name type="scientific">Rubricoccus marinus</name>
    <dbReference type="NCBI Taxonomy" id="716817"/>
    <lineage>
        <taxon>Bacteria</taxon>
        <taxon>Pseudomonadati</taxon>
        <taxon>Rhodothermota</taxon>
        <taxon>Rhodothermia</taxon>
        <taxon>Rhodothermales</taxon>
        <taxon>Rubricoccaceae</taxon>
        <taxon>Rubricoccus</taxon>
    </lineage>
</organism>
<dbReference type="InParanoid" id="A0A259TY53"/>
<dbReference type="SUPFAM" id="SSF50630">
    <property type="entry name" value="Acid proteases"/>
    <property type="match status" value="1"/>
</dbReference>
<dbReference type="Gene3D" id="2.40.70.10">
    <property type="entry name" value="Acid Proteases"/>
    <property type="match status" value="2"/>
</dbReference>
<name>A0A259TY53_9BACT</name>
<feature type="domain" description="Amidohydrolase-related" evidence="2">
    <location>
        <begin position="214"/>
        <end position="399"/>
    </location>
</feature>
<dbReference type="InterPro" id="IPR032466">
    <property type="entry name" value="Metal_Hydrolase"/>
</dbReference>
<dbReference type="AlphaFoldDB" id="A0A259TY53"/>
<gene>
    <name evidence="3" type="ORF">BSZ36_06780</name>
</gene>
<dbReference type="PANTHER" id="PTHR43135">
    <property type="entry name" value="ALPHA-D-RIBOSE 1-METHYLPHOSPHONATE 5-TRIPHOSPHATE DIPHOSPHATASE"/>
    <property type="match status" value="1"/>
</dbReference>
<dbReference type="Proteomes" id="UP000216446">
    <property type="component" value="Unassembled WGS sequence"/>
</dbReference>
<dbReference type="Gene3D" id="1.20.58.520">
    <property type="entry name" value="Amidohydrolase"/>
    <property type="match status" value="1"/>
</dbReference>
<dbReference type="InterPro" id="IPR034122">
    <property type="entry name" value="Retropepsin-like_bacterial"/>
</dbReference>
<dbReference type="CDD" id="cd05483">
    <property type="entry name" value="retropepsin_like_bacteria"/>
    <property type="match status" value="1"/>
</dbReference>
<protein>
    <recommendedName>
        <fullName evidence="2">Amidohydrolase-related domain-containing protein</fullName>
    </recommendedName>
</protein>
<dbReference type="Gene3D" id="3.40.50.10910">
    <property type="entry name" value="Amidohydrolase"/>
    <property type="match status" value="1"/>
</dbReference>
<feature type="signal peptide" evidence="1">
    <location>
        <begin position="1"/>
        <end position="21"/>
    </location>
</feature>
<dbReference type="RefSeq" id="WP_094547213.1">
    <property type="nucleotide sequence ID" value="NZ_MQWB01000001.1"/>
</dbReference>
<dbReference type="PANTHER" id="PTHR43135:SF3">
    <property type="entry name" value="ALPHA-D-RIBOSE 1-METHYLPHOSPHONATE 5-TRIPHOSPHATE DIPHOSPHATASE"/>
    <property type="match status" value="1"/>
</dbReference>
<dbReference type="Pfam" id="PF01979">
    <property type="entry name" value="Amidohydro_1"/>
    <property type="match status" value="1"/>
</dbReference>
<evidence type="ECO:0000256" key="1">
    <source>
        <dbReference type="SAM" id="SignalP"/>
    </source>
</evidence>
<dbReference type="Gene3D" id="3.30.110.90">
    <property type="entry name" value="Amidohydrolase"/>
    <property type="match status" value="1"/>
</dbReference>
<dbReference type="InterPro" id="IPR006680">
    <property type="entry name" value="Amidohydro-rel"/>
</dbReference>
<evidence type="ECO:0000313" key="3">
    <source>
        <dbReference type="EMBL" id="OZC02705.1"/>
    </source>
</evidence>
<proteinExistence type="predicted"/>
<evidence type="ECO:0000313" key="4">
    <source>
        <dbReference type="Proteomes" id="UP000216446"/>
    </source>
</evidence>
<dbReference type="SUPFAM" id="SSF51556">
    <property type="entry name" value="Metallo-dependent hydrolases"/>
    <property type="match status" value="1"/>
</dbReference>
<dbReference type="InterPro" id="IPR051781">
    <property type="entry name" value="Metallo-dep_Hydrolase"/>
</dbReference>
<evidence type="ECO:0000259" key="2">
    <source>
        <dbReference type="Pfam" id="PF01979"/>
    </source>
</evidence>
<dbReference type="InterPro" id="IPR021109">
    <property type="entry name" value="Peptidase_aspartic_dom_sf"/>
</dbReference>
<keyword evidence="4" id="KW-1185">Reference proteome</keyword>
<dbReference type="OrthoDB" id="9765769at2"/>
<dbReference type="Pfam" id="PF13650">
    <property type="entry name" value="Asp_protease_2"/>
    <property type="match status" value="1"/>
</dbReference>